<dbReference type="InterPro" id="IPR004358">
    <property type="entry name" value="Sig_transdc_His_kin-like_C"/>
</dbReference>
<dbReference type="AlphaFoldDB" id="A0A7U4QKH0"/>
<comment type="catalytic activity">
    <reaction evidence="1">
        <text>ATP + protein L-histidine = ADP + protein N-phospho-L-histidine.</text>
        <dbReference type="EC" id="2.7.13.3"/>
    </reaction>
</comment>
<dbReference type="GO" id="GO:0000155">
    <property type="term" value="F:phosphorelay sensor kinase activity"/>
    <property type="evidence" value="ECO:0007669"/>
    <property type="project" value="InterPro"/>
</dbReference>
<evidence type="ECO:0000256" key="10">
    <source>
        <dbReference type="SAM" id="Coils"/>
    </source>
</evidence>
<evidence type="ECO:0000256" key="1">
    <source>
        <dbReference type="ARBA" id="ARBA00000085"/>
    </source>
</evidence>
<evidence type="ECO:0000259" key="13">
    <source>
        <dbReference type="PROSITE" id="PS50112"/>
    </source>
</evidence>
<evidence type="ECO:0000256" key="6">
    <source>
        <dbReference type="ARBA" id="ARBA00022777"/>
    </source>
</evidence>
<evidence type="ECO:0000256" key="2">
    <source>
        <dbReference type="ARBA" id="ARBA00012438"/>
    </source>
</evidence>
<dbReference type="Gene3D" id="1.10.287.130">
    <property type="match status" value="1"/>
</dbReference>
<keyword evidence="7" id="KW-0067">ATP-binding</keyword>
<dbReference type="NCBIfam" id="TIGR00229">
    <property type="entry name" value="sensory_box"/>
    <property type="match status" value="2"/>
</dbReference>
<dbReference type="SMART" id="SM00086">
    <property type="entry name" value="PAC"/>
    <property type="match status" value="2"/>
</dbReference>
<dbReference type="CDD" id="cd00156">
    <property type="entry name" value="REC"/>
    <property type="match status" value="1"/>
</dbReference>
<dbReference type="GO" id="GO:0006355">
    <property type="term" value="P:regulation of DNA-templated transcription"/>
    <property type="evidence" value="ECO:0007669"/>
    <property type="project" value="InterPro"/>
</dbReference>
<dbReference type="InterPro" id="IPR000700">
    <property type="entry name" value="PAS-assoc_C"/>
</dbReference>
<feature type="modified residue" description="4-aspartylphosphate" evidence="9">
    <location>
        <position position="593"/>
    </location>
</feature>
<dbReference type="SMART" id="SM00387">
    <property type="entry name" value="HATPase_c"/>
    <property type="match status" value="1"/>
</dbReference>
<protein>
    <recommendedName>
        <fullName evidence="2">histidine kinase</fullName>
        <ecNumber evidence="2">2.7.13.3</ecNumber>
    </recommendedName>
</protein>
<dbReference type="RefSeq" id="WP_066062336.1">
    <property type="nucleotide sequence ID" value="NZ_CP013015.1"/>
</dbReference>
<proteinExistence type="predicted"/>
<evidence type="ECO:0000259" key="11">
    <source>
        <dbReference type="PROSITE" id="PS50109"/>
    </source>
</evidence>
<dbReference type="PRINTS" id="PR00344">
    <property type="entry name" value="BCTRLSENSOR"/>
</dbReference>
<accession>A0A7U4QKH0</accession>
<dbReference type="InterPro" id="IPR000014">
    <property type="entry name" value="PAS"/>
</dbReference>
<evidence type="ECO:0000313" key="16">
    <source>
        <dbReference type="Proteomes" id="UP000070560"/>
    </source>
</evidence>
<dbReference type="PROSITE" id="PS50112">
    <property type="entry name" value="PAS"/>
    <property type="match status" value="2"/>
</dbReference>
<evidence type="ECO:0000256" key="9">
    <source>
        <dbReference type="PROSITE-ProRule" id="PRU00169"/>
    </source>
</evidence>
<name>A0A7U4QKH0_DESA2</name>
<dbReference type="Pfam" id="PF00989">
    <property type="entry name" value="PAS"/>
    <property type="match status" value="1"/>
</dbReference>
<dbReference type="PROSITE" id="PS50110">
    <property type="entry name" value="RESPONSE_REGULATORY"/>
    <property type="match status" value="1"/>
</dbReference>
<dbReference type="SUPFAM" id="SSF55874">
    <property type="entry name" value="ATPase domain of HSP90 chaperone/DNA topoisomerase II/histidine kinase"/>
    <property type="match status" value="1"/>
</dbReference>
<dbReference type="EMBL" id="CP013015">
    <property type="protein sequence ID" value="AMM41002.1"/>
    <property type="molecule type" value="Genomic_DNA"/>
</dbReference>
<dbReference type="SMART" id="SM00448">
    <property type="entry name" value="REC"/>
    <property type="match status" value="1"/>
</dbReference>
<evidence type="ECO:0000259" key="14">
    <source>
        <dbReference type="PROSITE" id="PS50113"/>
    </source>
</evidence>
<evidence type="ECO:0000256" key="5">
    <source>
        <dbReference type="ARBA" id="ARBA00022741"/>
    </source>
</evidence>
<evidence type="ECO:0000256" key="8">
    <source>
        <dbReference type="ARBA" id="ARBA00023012"/>
    </source>
</evidence>
<dbReference type="CDD" id="cd00130">
    <property type="entry name" value="PAS"/>
    <property type="match status" value="2"/>
</dbReference>
<dbReference type="InterPro" id="IPR001789">
    <property type="entry name" value="Sig_transdc_resp-reg_receiver"/>
</dbReference>
<sequence>MVKKTSDEELEQKDENLKEKIAKHKQAQEVLQERERWFRFFFESAPEFIYIIDTKGNILQTNDATLKVSGYLQEEVLGKCISDFFTLTSKKIFDEQFPILLERGHHRQEVEFICKDGKIIILDCSVSALRYEVGDIMGFMVFQQDITQRKQAEEALRKSEAKYRELIFRINEGFVAIDEKGYITFANPRLCEMIEYSEVELIGKNIRELFDEKNREILEKELAKRRRGEPSQYELTWTTKSGKKVPTLMSASPIFENWVYRGSYAVVTDLSEIKRAQEEKKRLEAQLHKIQRMESLGTLAGGIAHNFNNLLMGILGNISLILLNKNPSHPDYEKLKNVEHLVQEGAKLSQELLDFARGGKFQVEPTDLNKVVKRSSDMFAQTKRQIKIYTKFQKDIWTVEVDVGQIEQVLLNLYINAWQAMPGGGELYLETQNITLDENYVRPFKVKPGPYVKISVTDTGVGMDETTKQRIFEPFFTTKEGNRGTGLGLASAYGIIKNHGGIITVYSEKGRGTTFNIYFPASEKEAIKQEKLAEGVLKGGETILFVDDEEMIIKTGKELLETLGYKVLIAKSGKEVIEIYRAKNEQIDMVILDTVMPDIGGGEIYDMLKKINPDIKVLLSSGYSMNDEIKEILERGCDGFIQKPFTLKELSRKIRKILDKE</sequence>
<dbReference type="PROSITE" id="PS50109">
    <property type="entry name" value="HIS_KIN"/>
    <property type="match status" value="1"/>
</dbReference>
<feature type="domain" description="Response regulatory" evidence="12">
    <location>
        <begin position="542"/>
        <end position="658"/>
    </location>
</feature>
<keyword evidence="8" id="KW-0902">Two-component regulatory system</keyword>
<dbReference type="InterPro" id="IPR011006">
    <property type="entry name" value="CheY-like_superfamily"/>
</dbReference>
<dbReference type="InterPro" id="IPR036890">
    <property type="entry name" value="HATPase_C_sf"/>
</dbReference>
<feature type="coiled-coil region" evidence="10">
    <location>
        <begin position="266"/>
        <end position="296"/>
    </location>
</feature>
<dbReference type="Pfam" id="PF13426">
    <property type="entry name" value="PAS_9"/>
    <property type="match status" value="1"/>
</dbReference>
<dbReference type="SMART" id="SM00091">
    <property type="entry name" value="PAS"/>
    <property type="match status" value="2"/>
</dbReference>
<dbReference type="InterPro" id="IPR005467">
    <property type="entry name" value="His_kinase_dom"/>
</dbReference>
<dbReference type="SUPFAM" id="SSF47384">
    <property type="entry name" value="Homodimeric domain of signal transducing histidine kinase"/>
    <property type="match status" value="1"/>
</dbReference>
<dbReference type="InterPro" id="IPR035965">
    <property type="entry name" value="PAS-like_dom_sf"/>
</dbReference>
<dbReference type="PANTHER" id="PTHR43065">
    <property type="entry name" value="SENSOR HISTIDINE KINASE"/>
    <property type="match status" value="1"/>
</dbReference>
<dbReference type="Gene3D" id="3.40.50.2300">
    <property type="match status" value="1"/>
</dbReference>
<keyword evidence="4" id="KW-0808">Transferase</keyword>
<reference evidence="15 16" key="1">
    <citation type="submission" date="2015-10" db="EMBL/GenBank/DDBJ databases">
        <title>Candidatus Desulfofervidus auxilii, a hydrogenotrophic sulfate-reducing bacterium involved in the thermophilic anaerobic oxidation of methane.</title>
        <authorList>
            <person name="Krukenberg V."/>
            <person name="Richter M."/>
            <person name="Wegener G."/>
        </authorList>
    </citation>
    <scope>NUCLEOTIDE SEQUENCE [LARGE SCALE GENOMIC DNA]</scope>
    <source>
        <strain evidence="15 16">HS1</strain>
    </source>
</reference>
<dbReference type="InterPro" id="IPR001610">
    <property type="entry name" value="PAC"/>
</dbReference>
<keyword evidence="3 9" id="KW-0597">Phosphoprotein</keyword>
<feature type="coiled-coil region" evidence="10">
    <location>
        <begin position="3"/>
        <end position="34"/>
    </location>
</feature>
<dbReference type="Gene3D" id="3.30.450.20">
    <property type="entry name" value="PAS domain"/>
    <property type="match status" value="2"/>
</dbReference>
<keyword evidence="16" id="KW-1185">Reference proteome</keyword>
<feature type="domain" description="PAS" evidence="13">
    <location>
        <begin position="34"/>
        <end position="104"/>
    </location>
</feature>
<dbReference type="KEGG" id="daw:HS1_001198"/>
<dbReference type="InterPro" id="IPR036097">
    <property type="entry name" value="HisK_dim/P_sf"/>
</dbReference>
<dbReference type="CDD" id="cd00082">
    <property type="entry name" value="HisKA"/>
    <property type="match status" value="1"/>
</dbReference>
<dbReference type="InterPro" id="IPR003661">
    <property type="entry name" value="HisK_dim/P_dom"/>
</dbReference>
<dbReference type="EC" id="2.7.13.3" evidence="2"/>
<dbReference type="Gene3D" id="3.30.565.10">
    <property type="entry name" value="Histidine kinase-like ATPase, C-terminal domain"/>
    <property type="match status" value="1"/>
</dbReference>
<dbReference type="PANTHER" id="PTHR43065:SF46">
    <property type="entry name" value="C4-DICARBOXYLATE TRANSPORT SENSOR PROTEIN DCTB"/>
    <property type="match status" value="1"/>
</dbReference>
<dbReference type="SUPFAM" id="SSF55785">
    <property type="entry name" value="PYP-like sensor domain (PAS domain)"/>
    <property type="match status" value="2"/>
</dbReference>
<feature type="domain" description="PAS" evidence="13">
    <location>
        <begin position="159"/>
        <end position="229"/>
    </location>
</feature>
<keyword evidence="10" id="KW-0175">Coiled coil</keyword>
<dbReference type="InterPro" id="IPR013767">
    <property type="entry name" value="PAS_fold"/>
</dbReference>
<keyword evidence="5" id="KW-0547">Nucleotide-binding</keyword>
<keyword evidence="6 15" id="KW-0418">Kinase</keyword>
<evidence type="ECO:0000256" key="4">
    <source>
        <dbReference type="ARBA" id="ARBA00022679"/>
    </source>
</evidence>
<gene>
    <name evidence="15" type="ORF">HS1_001198</name>
</gene>
<dbReference type="InterPro" id="IPR003594">
    <property type="entry name" value="HATPase_dom"/>
</dbReference>
<dbReference type="GO" id="GO:0005524">
    <property type="term" value="F:ATP binding"/>
    <property type="evidence" value="ECO:0007669"/>
    <property type="project" value="UniProtKB-KW"/>
</dbReference>
<dbReference type="Proteomes" id="UP000070560">
    <property type="component" value="Chromosome"/>
</dbReference>
<dbReference type="PROSITE" id="PS50113">
    <property type="entry name" value="PAC"/>
    <property type="match status" value="1"/>
</dbReference>
<evidence type="ECO:0000313" key="15">
    <source>
        <dbReference type="EMBL" id="AMM41002.1"/>
    </source>
</evidence>
<feature type="domain" description="Histidine kinase" evidence="11">
    <location>
        <begin position="302"/>
        <end position="523"/>
    </location>
</feature>
<dbReference type="Pfam" id="PF00072">
    <property type="entry name" value="Response_reg"/>
    <property type="match status" value="1"/>
</dbReference>
<evidence type="ECO:0000259" key="12">
    <source>
        <dbReference type="PROSITE" id="PS50110"/>
    </source>
</evidence>
<evidence type="ECO:0000256" key="3">
    <source>
        <dbReference type="ARBA" id="ARBA00022553"/>
    </source>
</evidence>
<dbReference type="OrthoDB" id="9761263at2"/>
<dbReference type="Pfam" id="PF02518">
    <property type="entry name" value="HATPase_c"/>
    <property type="match status" value="1"/>
</dbReference>
<organism evidence="15 16">
    <name type="scientific">Desulfofervidus auxilii</name>
    <dbReference type="NCBI Taxonomy" id="1621989"/>
    <lineage>
        <taxon>Bacteria</taxon>
        <taxon>Pseudomonadati</taxon>
        <taxon>Thermodesulfobacteriota</taxon>
        <taxon>Candidatus Desulfofervidia</taxon>
        <taxon>Candidatus Desulfofervidales</taxon>
        <taxon>Candidatus Desulfofervidaceae</taxon>
        <taxon>Candidatus Desulfofervidus</taxon>
    </lineage>
</organism>
<feature type="domain" description="PAC" evidence="14">
    <location>
        <begin position="106"/>
        <end position="158"/>
    </location>
</feature>
<dbReference type="SUPFAM" id="SSF52172">
    <property type="entry name" value="CheY-like"/>
    <property type="match status" value="1"/>
</dbReference>
<evidence type="ECO:0000256" key="7">
    <source>
        <dbReference type="ARBA" id="ARBA00022840"/>
    </source>
</evidence>